<comment type="caution">
    <text evidence="6">The sequence shown here is derived from an EMBL/GenBank/DDBJ whole genome shotgun (WGS) entry which is preliminary data.</text>
</comment>
<dbReference type="Proteomes" id="UP000441797">
    <property type="component" value="Unassembled WGS sequence"/>
</dbReference>
<comment type="similarity">
    <text evidence="1">Belongs to the LysR transcriptional regulatory family.</text>
</comment>
<dbReference type="SUPFAM" id="SSF46785">
    <property type="entry name" value="Winged helix' DNA-binding domain"/>
    <property type="match status" value="1"/>
</dbReference>
<evidence type="ECO:0000313" key="6">
    <source>
        <dbReference type="EMBL" id="MUL35442.1"/>
    </source>
</evidence>
<evidence type="ECO:0000259" key="5">
    <source>
        <dbReference type="PROSITE" id="PS50931"/>
    </source>
</evidence>
<proteinExistence type="inferred from homology"/>
<dbReference type="InterPro" id="IPR005119">
    <property type="entry name" value="LysR_subst-bd"/>
</dbReference>
<protein>
    <submittedName>
        <fullName evidence="6">Transcriptional regulator</fullName>
    </submittedName>
</protein>
<dbReference type="AlphaFoldDB" id="A0A6N8FSA6"/>
<evidence type="ECO:0000256" key="2">
    <source>
        <dbReference type="ARBA" id="ARBA00023015"/>
    </source>
</evidence>
<accession>A0A6N8FSA6</accession>
<evidence type="ECO:0000256" key="4">
    <source>
        <dbReference type="ARBA" id="ARBA00023163"/>
    </source>
</evidence>
<organism evidence="6 7">
    <name type="scientific">Gloeocapsopsis dulcis AAB1 = 1H9</name>
    <dbReference type="NCBI Taxonomy" id="1433147"/>
    <lineage>
        <taxon>Bacteria</taxon>
        <taxon>Bacillati</taxon>
        <taxon>Cyanobacteriota</taxon>
        <taxon>Cyanophyceae</taxon>
        <taxon>Oscillatoriophycideae</taxon>
        <taxon>Chroococcales</taxon>
        <taxon>Chroococcaceae</taxon>
        <taxon>Gloeocapsopsis</taxon>
        <taxon>Gloeocapsopsis dulcis</taxon>
    </lineage>
</organism>
<evidence type="ECO:0000313" key="7">
    <source>
        <dbReference type="Proteomes" id="UP000441797"/>
    </source>
</evidence>
<keyword evidence="7" id="KW-1185">Reference proteome</keyword>
<dbReference type="Gene3D" id="1.10.10.10">
    <property type="entry name" value="Winged helix-like DNA-binding domain superfamily/Winged helix DNA-binding domain"/>
    <property type="match status" value="1"/>
</dbReference>
<dbReference type="FunFam" id="1.10.10.10:FF:000001">
    <property type="entry name" value="LysR family transcriptional regulator"/>
    <property type="match status" value="1"/>
</dbReference>
<dbReference type="GO" id="GO:0003677">
    <property type="term" value="F:DNA binding"/>
    <property type="evidence" value="ECO:0007669"/>
    <property type="project" value="UniProtKB-KW"/>
</dbReference>
<feature type="domain" description="HTH lysR-type" evidence="5">
    <location>
        <begin position="1"/>
        <end position="59"/>
    </location>
</feature>
<dbReference type="FunFam" id="3.40.190.290:FF:000001">
    <property type="entry name" value="Transcriptional regulator, LysR family"/>
    <property type="match status" value="1"/>
</dbReference>
<dbReference type="InterPro" id="IPR058163">
    <property type="entry name" value="LysR-type_TF_proteobact-type"/>
</dbReference>
<evidence type="ECO:0000256" key="3">
    <source>
        <dbReference type="ARBA" id="ARBA00023125"/>
    </source>
</evidence>
<dbReference type="PROSITE" id="PS50931">
    <property type="entry name" value="HTH_LYSR"/>
    <property type="match status" value="1"/>
</dbReference>
<dbReference type="PANTHER" id="PTHR30537:SF5">
    <property type="entry name" value="HTH-TYPE TRANSCRIPTIONAL ACTIVATOR TTDR-RELATED"/>
    <property type="match status" value="1"/>
</dbReference>
<dbReference type="CDD" id="cd08422">
    <property type="entry name" value="PBP2_CrgA_like"/>
    <property type="match status" value="1"/>
</dbReference>
<reference evidence="6 7" key="1">
    <citation type="journal article" date="2019" name="Front. Microbiol.">
        <title>Genomic Features for Desiccation Tolerance and Sugar Biosynthesis in the Extremophile Gloeocapsopsis sp. UTEX B3054.</title>
        <authorList>
            <person name="Urrejola C."/>
            <person name="Alcorta J."/>
            <person name="Salas L."/>
            <person name="Vasquez M."/>
            <person name="Polz M.F."/>
            <person name="Vicuna R."/>
            <person name="Diez B."/>
        </authorList>
    </citation>
    <scope>NUCLEOTIDE SEQUENCE [LARGE SCALE GENOMIC DNA]</scope>
    <source>
        <strain evidence="6 7">1H9</strain>
    </source>
</reference>
<keyword evidence="2" id="KW-0805">Transcription regulation</keyword>
<dbReference type="Gene3D" id="3.40.190.290">
    <property type="match status" value="1"/>
</dbReference>
<dbReference type="OrthoDB" id="9786526at2"/>
<dbReference type="EMBL" id="NAPY01000003">
    <property type="protein sequence ID" value="MUL35442.1"/>
    <property type="molecule type" value="Genomic_DNA"/>
</dbReference>
<dbReference type="SUPFAM" id="SSF53850">
    <property type="entry name" value="Periplasmic binding protein-like II"/>
    <property type="match status" value="1"/>
</dbReference>
<sequence length="337" mass="37869">MDQLSAMRSFVKVVETGGFSEAARQLGLAVSSVMRQVNSLEAMLNTQLLNRSTRSITLTLQGQKYYDKVVQILQDVEEANLCVMEQGDIPHGILRVSLPVTFGRLHIAPILSDFLTQYPEVKFDLQLSDGLANLVEADLDVAIRIGNLNRSNPNLIVRKLAAYGRFVCGSPAYFKQYGKPNHPNDLTQHNCLLFAYSTTHQIWQFQRETEVCEVKVSGSLVANHSEMLRQVCLDGSGLILMPTWLIGEDLKAGRLQAVLTDFQISPQTDLDTGVYALYLPNRKHSRRVQVFIDFLIQQFGNPPYWETRGSLPPIAKLGEAKNKVVTAIYKQTSERRK</sequence>
<name>A0A6N8FSA6_9CHRO</name>
<dbReference type="GO" id="GO:0003700">
    <property type="term" value="F:DNA-binding transcription factor activity"/>
    <property type="evidence" value="ECO:0007669"/>
    <property type="project" value="InterPro"/>
</dbReference>
<dbReference type="Pfam" id="PF03466">
    <property type="entry name" value="LysR_substrate"/>
    <property type="match status" value="1"/>
</dbReference>
<keyword evidence="4" id="KW-0804">Transcription</keyword>
<evidence type="ECO:0000256" key="1">
    <source>
        <dbReference type="ARBA" id="ARBA00009437"/>
    </source>
</evidence>
<dbReference type="PANTHER" id="PTHR30537">
    <property type="entry name" value="HTH-TYPE TRANSCRIPTIONAL REGULATOR"/>
    <property type="match status" value="1"/>
</dbReference>
<dbReference type="InterPro" id="IPR036390">
    <property type="entry name" value="WH_DNA-bd_sf"/>
</dbReference>
<keyword evidence="3" id="KW-0238">DNA-binding</keyword>
<dbReference type="Pfam" id="PF00126">
    <property type="entry name" value="HTH_1"/>
    <property type="match status" value="1"/>
</dbReference>
<dbReference type="InterPro" id="IPR036388">
    <property type="entry name" value="WH-like_DNA-bd_sf"/>
</dbReference>
<gene>
    <name evidence="6" type="ORF">BWI75_03480</name>
</gene>
<dbReference type="RefSeq" id="WP_105218098.1">
    <property type="nucleotide sequence ID" value="NZ_CAWNSU010000075.1"/>
</dbReference>
<dbReference type="InterPro" id="IPR000847">
    <property type="entry name" value="LysR_HTH_N"/>
</dbReference>